<organism evidence="3 4">
    <name type="scientific">Urochloa decumbens</name>
    <dbReference type="NCBI Taxonomy" id="240449"/>
    <lineage>
        <taxon>Eukaryota</taxon>
        <taxon>Viridiplantae</taxon>
        <taxon>Streptophyta</taxon>
        <taxon>Embryophyta</taxon>
        <taxon>Tracheophyta</taxon>
        <taxon>Spermatophyta</taxon>
        <taxon>Magnoliopsida</taxon>
        <taxon>Liliopsida</taxon>
        <taxon>Poales</taxon>
        <taxon>Poaceae</taxon>
        <taxon>PACMAD clade</taxon>
        <taxon>Panicoideae</taxon>
        <taxon>Panicodae</taxon>
        <taxon>Paniceae</taxon>
        <taxon>Melinidinae</taxon>
        <taxon>Urochloa</taxon>
    </lineage>
</organism>
<dbReference type="InterPro" id="IPR001680">
    <property type="entry name" value="WD40_rpt"/>
</dbReference>
<dbReference type="InterPro" id="IPR015943">
    <property type="entry name" value="WD40/YVTN_repeat-like_dom_sf"/>
</dbReference>
<sequence length="553" mass="62881">MFNDLELTHGSIENIISASPISSVGSSDDLLEVYPLELRFPLERSKRKDNAASECSVTLTNRTDDYVGVWITPINSDTRSSLVFPYMWEEPCYNNGTLFRGLRPHTSLCVNMAMKKKHEQLPLLQEETDMLFQVTMIPAESEKALKRLESDLVNGTDVLKYVATKIYWTTLRAVTYDPEKCQDTVTNQMFIREIPDFGDISSIDVHPTETWVLVGHKTGHVSIWNYETKWRVNMFKVTSYYHISSFPVFHKHVIHSTKFIVGEQWFAAMDGNGSVHIYDYTTNKKMMEFQAHYCPTPGVLPIIVMLLAVHPTEPLLLTAHHKTIKLWDWSQEWACTRTFDAGDDGLLMSLEFGPRDTYTFVSGVLCKGGGHVVKAWDIHSSDPAATLHGGVEHTFYTDSHQHFLVTTTIAYGAKVWDLQTKKCVHQLYEKSSPNLVACHPTLPVLATVMKNDSRLGFWDTRTYRHMKSVELYLEGSIISMVFNGSEDITRLVVASDKEISVIKINMPAIVGYHGHTNARCELAAQKSTQQMHFICGVQRYHIYETIVKKKGNP</sequence>
<dbReference type="EMBL" id="OZ075132">
    <property type="protein sequence ID" value="CAL4985632.1"/>
    <property type="molecule type" value="Genomic_DNA"/>
</dbReference>
<dbReference type="PANTHER" id="PTHR19876">
    <property type="entry name" value="COATOMER"/>
    <property type="match status" value="1"/>
</dbReference>
<dbReference type="SUPFAM" id="SSF50978">
    <property type="entry name" value="WD40 repeat-like"/>
    <property type="match status" value="1"/>
</dbReference>
<dbReference type="Gene3D" id="2.130.10.10">
    <property type="entry name" value="YVTN repeat-like/Quinoprotein amine dehydrogenase"/>
    <property type="match status" value="1"/>
</dbReference>
<dbReference type="AlphaFoldDB" id="A0ABC9AUX7"/>
<dbReference type="Pfam" id="PF00400">
    <property type="entry name" value="WD40"/>
    <property type="match status" value="1"/>
</dbReference>
<protein>
    <submittedName>
        <fullName evidence="3">Uncharacterized protein</fullName>
    </submittedName>
</protein>
<evidence type="ECO:0000313" key="3">
    <source>
        <dbReference type="EMBL" id="CAL4985632.1"/>
    </source>
</evidence>
<evidence type="ECO:0000313" key="4">
    <source>
        <dbReference type="Proteomes" id="UP001497457"/>
    </source>
</evidence>
<evidence type="ECO:0000256" key="1">
    <source>
        <dbReference type="ARBA" id="ARBA00022574"/>
    </source>
</evidence>
<dbReference type="InterPro" id="IPR036322">
    <property type="entry name" value="WD40_repeat_dom_sf"/>
</dbReference>
<evidence type="ECO:0000256" key="2">
    <source>
        <dbReference type="ARBA" id="ARBA00022737"/>
    </source>
</evidence>
<keyword evidence="1" id="KW-0853">WD repeat</keyword>
<dbReference type="InterPro" id="IPR050844">
    <property type="entry name" value="Coatomer_complex_subunit"/>
</dbReference>
<accession>A0ABC9AUX7</accession>
<dbReference type="PANTHER" id="PTHR19876:SF23">
    <property type="match status" value="1"/>
</dbReference>
<keyword evidence="2" id="KW-0677">Repeat</keyword>
<reference evidence="3" key="1">
    <citation type="submission" date="2024-10" db="EMBL/GenBank/DDBJ databases">
        <authorList>
            <person name="Ryan C."/>
        </authorList>
    </citation>
    <scope>NUCLEOTIDE SEQUENCE [LARGE SCALE GENOMIC DNA]</scope>
</reference>
<dbReference type="Proteomes" id="UP001497457">
    <property type="component" value="Chromosome 22rd"/>
</dbReference>
<name>A0ABC9AUX7_9POAL</name>
<proteinExistence type="predicted"/>
<keyword evidence="4" id="KW-1185">Reference proteome</keyword>
<dbReference type="SMART" id="SM00320">
    <property type="entry name" value="WD40"/>
    <property type="match status" value="4"/>
</dbReference>
<gene>
    <name evidence="3" type="ORF">URODEC1_LOCUS58029</name>
</gene>